<evidence type="ECO:0000313" key="1">
    <source>
        <dbReference type="EMBL" id="QJA81125.1"/>
    </source>
</evidence>
<reference evidence="1" key="1">
    <citation type="submission" date="2020-03" db="EMBL/GenBank/DDBJ databases">
        <title>The deep terrestrial virosphere.</title>
        <authorList>
            <person name="Holmfeldt K."/>
            <person name="Nilsson E."/>
            <person name="Simone D."/>
            <person name="Lopez-Fernandez M."/>
            <person name="Wu X."/>
            <person name="de Brujin I."/>
            <person name="Lundin D."/>
            <person name="Andersson A."/>
            <person name="Bertilsson S."/>
            <person name="Dopson M."/>
        </authorList>
    </citation>
    <scope>NUCLEOTIDE SEQUENCE</scope>
    <source>
        <strain evidence="1">MM415A00584</strain>
    </source>
</reference>
<name>A0A6M3KI50_9ZZZZ</name>
<accession>A0A6M3KI50</accession>
<protein>
    <submittedName>
        <fullName evidence="1">Uncharacterized protein</fullName>
    </submittedName>
</protein>
<sequence>MAISTKKEVRDNVLSTTLQDASQIGDLVYDFINLTMHEIENPAWAFSPRRELNHRWSWLKRKTTFDTVASTEEYVLDRDVSHIAIVTQRTSPSRLTRITDEDLYFHDPDPSDSSGNPEFYRVWELSGVATKLAVADTIDVVSSSASDASDPDLTVTVWGFVGGILQSETYTLNGTTTVAGSSTFQARDVFVSKSKDTAGTITVKENSGGTTLVTLGKEERAPLFKVLSLYPIPSSAMTVYVQYYSHLKELVNPGDVPQFSQNWHYVVRLGTLAKTYQHLGKDTDFAVTQGLYSSAVRAMVESDRGVSDLKDHLRRHKVDMHSSLIRRSTSDVA</sequence>
<dbReference type="AlphaFoldDB" id="A0A6M3KI50"/>
<dbReference type="EMBL" id="MT142448">
    <property type="protein sequence ID" value="QJA81125.1"/>
    <property type="molecule type" value="Genomic_DNA"/>
</dbReference>
<gene>
    <name evidence="1" type="ORF">MM415A00584_0012</name>
</gene>
<proteinExistence type="predicted"/>
<organism evidence="1">
    <name type="scientific">viral metagenome</name>
    <dbReference type="NCBI Taxonomy" id="1070528"/>
    <lineage>
        <taxon>unclassified sequences</taxon>
        <taxon>metagenomes</taxon>
        <taxon>organismal metagenomes</taxon>
    </lineage>
</organism>